<name>A0A0R1K221_9LACO</name>
<feature type="transmembrane region" description="Helical" evidence="1">
    <location>
        <begin position="12"/>
        <end position="30"/>
    </location>
</feature>
<feature type="transmembrane region" description="Helical" evidence="1">
    <location>
        <begin position="355"/>
        <end position="374"/>
    </location>
</feature>
<proteinExistence type="predicted"/>
<evidence type="ECO:0000313" key="2">
    <source>
        <dbReference type="EMBL" id="KRK74186.1"/>
    </source>
</evidence>
<gene>
    <name evidence="2" type="ORF">FD02_GL000781</name>
</gene>
<dbReference type="AlphaFoldDB" id="A0A0R1K221"/>
<feature type="transmembrane region" description="Helical" evidence="1">
    <location>
        <begin position="86"/>
        <end position="106"/>
    </location>
</feature>
<sequence>MKYLRLVFNDHFVLVLIILFGALLYGYSQVLKSLTVSWWLVPLVALALSLVGQLGGLASLAEPADATFLLPQTQAYSRYLFKARRYSLWLPATILVLATLAAWPLIGVVHHTDWTQLVTLGVAVLVFKDLELWLRLLRLYRQPQIAGWGRLALWGGEWVAIMLGLWWHPAITMALALAVNLLFRWHLTTWFTPAKLDWLGMIAQEDHRMSRIYRFYNLFTDVPGLSSGVSRRRWLDPLAKLVRRRPERLWDFLYVRGFLRRTEWSGLTLRLALIGAVVEALASQWWLAAILAAVVVYLIGFQLLPFYLVYDEIVFSQLYPNQDRLPAFRRLVARVLGGVSVALAAGALVANWVTALVVLGVAGGVSLAFCVWYLPWRLAPKQA</sequence>
<feature type="transmembrane region" description="Helical" evidence="1">
    <location>
        <begin position="331"/>
        <end position="349"/>
    </location>
</feature>
<keyword evidence="1" id="KW-0812">Transmembrane</keyword>
<dbReference type="STRING" id="1291734.FD02_GL000781"/>
<dbReference type="Pfam" id="PF05975">
    <property type="entry name" value="EcsB"/>
    <property type="match status" value="1"/>
</dbReference>
<comment type="caution">
    <text evidence="2">The sequence shown here is derived from an EMBL/GenBank/DDBJ whole genome shotgun (WGS) entry which is preliminary data.</text>
</comment>
<feature type="transmembrane region" description="Helical" evidence="1">
    <location>
        <begin position="36"/>
        <end position="60"/>
    </location>
</feature>
<evidence type="ECO:0000313" key="3">
    <source>
        <dbReference type="Proteomes" id="UP000051804"/>
    </source>
</evidence>
<organism evidence="2 3">
    <name type="scientific">Lacticaseibacillus nasuensis JCM 17158</name>
    <dbReference type="NCBI Taxonomy" id="1291734"/>
    <lineage>
        <taxon>Bacteria</taxon>
        <taxon>Bacillati</taxon>
        <taxon>Bacillota</taxon>
        <taxon>Bacilli</taxon>
        <taxon>Lactobacillales</taxon>
        <taxon>Lactobacillaceae</taxon>
        <taxon>Lacticaseibacillus</taxon>
    </lineage>
</organism>
<dbReference type="PATRIC" id="fig|1291734.4.peg.808"/>
<evidence type="ECO:0000256" key="1">
    <source>
        <dbReference type="SAM" id="Phobius"/>
    </source>
</evidence>
<accession>A0A0R1K221</accession>
<dbReference type="EMBL" id="AZDJ01000001">
    <property type="protein sequence ID" value="KRK74186.1"/>
    <property type="molecule type" value="Genomic_DNA"/>
</dbReference>
<dbReference type="Proteomes" id="UP000051804">
    <property type="component" value="Unassembled WGS sequence"/>
</dbReference>
<keyword evidence="1" id="KW-1133">Transmembrane helix</keyword>
<feature type="transmembrane region" description="Helical" evidence="1">
    <location>
        <begin position="285"/>
        <end position="310"/>
    </location>
</feature>
<keyword evidence="3" id="KW-1185">Reference proteome</keyword>
<dbReference type="PIRSF" id="PIRSF037259">
    <property type="entry name" value="EcsB_ABC"/>
    <property type="match status" value="1"/>
</dbReference>
<dbReference type="InterPro" id="IPR010288">
    <property type="entry name" value="EcsB_ABC"/>
</dbReference>
<protein>
    <submittedName>
        <fullName evidence="2">ABC transporter permease</fullName>
    </submittedName>
</protein>
<dbReference type="GO" id="GO:0016020">
    <property type="term" value="C:membrane"/>
    <property type="evidence" value="ECO:0007669"/>
    <property type="project" value="InterPro"/>
</dbReference>
<keyword evidence="1" id="KW-0472">Membrane</keyword>
<reference evidence="2 3" key="1">
    <citation type="journal article" date="2015" name="Genome Announc.">
        <title>Expanding the biotechnology potential of lactobacilli through comparative genomics of 213 strains and associated genera.</title>
        <authorList>
            <person name="Sun Z."/>
            <person name="Harris H.M."/>
            <person name="McCann A."/>
            <person name="Guo C."/>
            <person name="Argimon S."/>
            <person name="Zhang W."/>
            <person name="Yang X."/>
            <person name="Jeffery I.B."/>
            <person name="Cooney J.C."/>
            <person name="Kagawa T.F."/>
            <person name="Liu W."/>
            <person name="Song Y."/>
            <person name="Salvetti E."/>
            <person name="Wrobel A."/>
            <person name="Rasinkangas P."/>
            <person name="Parkhill J."/>
            <person name="Rea M.C."/>
            <person name="O'Sullivan O."/>
            <person name="Ritari J."/>
            <person name="Douillard F.P."/>
            <person name="Paul Ross R."/>
            <person name="Yang R."/>
            <person name="Briner A.E."/>
            <person name="Felis G.E."/>
            <person name="de Vos W.M."/>
            <person name="Barrangou R."/>
            <person name="Klaenhammer T.R."/>
            <person name="Caufield P.W."/>
            <person name="Cui Y."/>
            <person name="Zhang H."/>
            <person name="O'Toole P.W."/>
        </authorList>
    </citation>
    <scope>NUCLEOTIDE SEQUENCE [LARGE SCALE GENOMIC DNA]</scope>
    <source>
        <strain evidence="2 3">JCM 17158</strain>
    </source>
</reference>
<feature type="transmembrane region" description="Helical" evidence="1">
    <location>
        <begin position="158"/>
        <end position="183"/>
    </location>
</feature>